<keyword evidence="1" id="KW-0812">Transmembrane</keyword>
<keyword evidence="1" id="KW-1133">Transmembrane helix</keyword>
<feature type="transmembrane region" description="Helical" evidence="1">
    <location>
        <begin position="88"/>
        <end position="106"/>
    </location>
</feature>
<evidence type="ECO:0000313" key="4">
    <source>
        <dbReference type="Proteomes" id="UP001385951"/>
    </source>
</evidence>
<evidence type="ECO:0000313" key="3">
    <source>
        <dbReference type="EMBL" id="KAK7682761.1"/>
    </source>
</evidence>
<feature type="transmembrane region" description="Helical" evidence="1">
    <location>
        <begin position="15"/>
        <end position="33"/>
    </location>
</feature>
<dbReference type="Proteomes" id="UP001385951">
    <property type="component" value="Unassembled WGS sequence"/>
</dbReference>
<feature type="transmembrane region" description="Helical" evidence="1">
    <location>
        <begin position="193"/>
        <end position="220"/>
    </location>
</feature>
<dbReference type="Pfam" id="PF20152">
    <property type="entry name" value="DUF6534"/>
    <property type="match status" value="1"/>
</dbReference>
<feature type="domain" description="DUF6534" evidence="2">
    <location>
        <begin position="167"/>
        <end position="251"/>
    </location>
</feature>
<dbReference type="InterPro" id="IPR045339">
    <property type="entry name" value="DUF6534"/>
</dbReference>
<sequence length="319" mass="35925">MPSISSVVGGLVETLSIANILFGITIAQFYMYTKSWDRDPRWMKCLAICIIFLETAYTGLSQEVQYFYSVLTIDEPLRITMIDKTVPATLFLMILAEWIVQGFYLYRIWIFSRNILLPAVLIFLLICRHGLMINCLVDTIKMDTWQSLQILRGFTASFTTAMATIIFTDAIIAALMVYFLHRRQTRIRRTRGIISWLILYFVSTGGILVAISSASLISYLANGETFLWGGFVLLYARALAVSFYGILNARQQLRTKRGEIVTFGGISIQRETLPTSVELHKIHDKTDSNAPTTATTNVNSDIHEFKSKSVSTLGPADPA</sequence>
<feature type="transmembrane region" description="Helical" evidence="1">
    <location>
        <begin position="226"/>
        <end position="247"/>
    </location>
</feature>
<dbReference type="EMBL" id="JASBNA010000034">
    <property type="protein sequence ID" value="KAK7682761.1"/>
    <property type="molecule type" value="Genomic_DNA"/>
</dbReference>
<organism evidence="3 4">
    <name type="scientific">Cerrena zonata</name>
    <dbReference type="NCBI Taxonomy" id="2478898"/>
    <lineage>
        <taxon>Eukaryota</taxon>
        <taxon>Fungi</taxon>
        <taxon>Dikarya</taxon>
        <taxon>Basidiomycota</taxon>
        <taxon>Agaricomycotina</taxon>
        <taxon>Agaricomycetes</taxon>
        <taxon>Polyporales</taxon>
        <taxon>Cerrenaceae</taxon>
        <taxon>Cerrena</taxon>
    </lineage>
</organism>
<comment type="caution">
    <text evidence="3">The sequence shown here is derived from an EMBL/GenBank/DDBJ whole genome shotgun (WGS) entry which is preliminary data.</text>
</comment>
<dbReference type="PANTHER" id="PTHR40465:SF1">
    <property type="entry name" value="DUF6534 DOMAIN-CONTAINING PROTEIN"/>
    <property type="match status" value="1"/>
</dbReference>
<dbReference type="PANTHER" id="PTHR40465">
    <property type="entry name" value="CHROMOSOME 1, WHOLE GENOME SHOTGUN SEQUENCE"/>
    <property type="match status" value="1"/>
</dbReference>
<proteinExistence type="predicted"/>
<feature type="transmembrane region" description="Helical" evidence="1">
    <location>
        <begin position="45"/>
        <end position="68"/>
    </location>
</feature>
<feature type="transmembrane region" description="Helical" evidence="1">
    <location>
        <begin position="153"/>
        <end position="181"/>
    </location>
</feature>
<name>A0AAW0FPT4_9APHY</name>
<reference evidence="3 4" key="1">
    <citation type="submission" date="2022-09" db="EMBL/GenBank/DDBJ databases">
        <authorList>
            <person name="Palmer J.M."/>
        </authorList>
    </citation>
    <scope>NUCLEOTIDE SEQUENCE [LARGE SCALE GENOMIC DNA]</scope>
    <source>
        <strain evidence="3 4">DSM 7382</strain>
    </source>
</reference>
<protein>
    <recommendedName>
        <fullName evidence="2">DUF6534 domain-containing protein</fullName>
    </recommendedName>
</protein>
<evidence type="ECO:0000259" key="2">
    <source>
        <dbReference type="Pfam" id="PF20152"/>
    </source>
</evidence>
<dbReference type="AlphaFoldDB" id="A0AAW0FPT4"/>
<keyword evidence="1" id="KW-0472">Membrane</keyword>
<feature type="transmembrane region" description="Helical" evidence="1">
    <location>
        <begin position="115"/>
        <end position="133"/>
    </location>
</feature>
<accession>A0AAW0FPT4</accession>
<evidence type="ECO:0000256" key="1">
    <source>
        <dbReference type="SAM" id="Phobius"/>
    </source>
</evidence>
<gene>
    <name evidence="3" type="ORF">QCA50_014144</name>
</gene>
<keyword evidence="4" id="KW-1185">Reference proteome</keyword>